<keyword evidence="11" id="KW-1185">Reference proteome</keyword>
<dbReference type="InterPro" id="IPR039739">
    <property type="entry name" value="MAG2/RNF10"/>
</dbReference>
<evidence type="ECO:0000256" key="3">
    <source>
        <dbReference type="ARBA" id="ARBA00022723"/>
    </source>
</evidence>
<keyword evidence="5" id="KW-0862">Zinc</keyword>
<dbReference type="GO" id="GO:0005737">
    <property type="term" value="C:cytoplasm"/>
    <property type="evidence" value="ECO:0007669"/>
    <property type="project" value="UniProtKB-SubCell"/>
</dbReference>
<protein>
    <recommendedName>
        <fullName evidence="9">RING-type domain-containing protein</fullName>
    </recommendedName>
</protein>
<dbReference type="EMBL" id="MPUH01000414">
    <property type="protein sequence ID" value="OMJ80650.1"/>
    <property type="molecule type" value="Genomic_DNA"/>
</dbReference>
<dbReference type="PROSITE" id="PS00518">
    <property type="entry name" value="ZF_RING_1"/>
    <property type="match status" value="1"/>
</dbReference>
<feature type="coiled-coil region" evidence="7">
    <location>
        <begin position="380"/>
        <end position="414"/>
    </location>
</feature>
<dbReference type="Gene3D" id="3.30.40.10">
    <property type="entry name" value="Zinc/RING finger domain, C3HC4 (zinc finger)"/>
    <property type="match status" value="1"/>
</dbReference>
<dbReference type="AlphaFoldDB" id="A0A1R2BV57"/>
<evidence type="ECO:0000256" key="4">
    <source>
        <dbReference type="ARBA" id="ARBA00022771"/>
    </source>
</evidence>
<dbReference type="PANTHER" id="PTHR12983">
    <property type="entry name" value="RING FINGER 10 FAMILY MEMBER"/>
    <property type="match status" value="1"/>
</dbReference>
<dbReference type="PANTHER" id="PTHR12983:SF9">
    <property type="entry name" value="E3 UBIQUITIN-PROTEIN LIGASE RNF10"/>
    <property type="match status" value="1"/>
</dbReference>
<dbReference type="GO" id="GO:0000976">
    <property type="term" value="F:transcription cis-regulatory region binding"/>
    <property type="evidence" value="ECO:0007669"/>
    <property type="project" value="TreeGrafter"/>
</dbReference>
<evidence type="ECO:0000313" key="11">
    <source>
        <dbReference type="Proteomes" id="UP000187209"/>
    </source>
</evidence>
<dbReference type="GO" id="GO:0045944">
    <property type="term" value="P:positive regulation of transcription by RNA polymerase II"/>
    <property type="evidence" value="ECO:0007669"/>
    <property type="project" value="TreeGrafter"/>
</dbReference>
<evidence type="ECO:0000259" key="9">
    <source>
        <dbReference type="PROSITE" id="PS50089"/>
    </source>
</evidence>
<dbReference type="InterPro" id="IPR001841">
    <property type="entry name" value="Znf_RING"/>
</dbReference>
<keyword evidence="7" id="KW-0175">Coiled coil</keyword>
<feature type="region of interest" description="Disordered" evidence="8">
    <location>
        <begin position="20"/>
        <end position="49"/>
    </location>
</feature>
<dbReference type="OrthoDB" id="302966at2759"/>
<evidence type="ECO:0000256" key="5">
    <source>
        <dbReference type="ARBA" id="ARBA00022833"/>
    </source>
</evidence>
<dbReference type="InterPro" id="IPR017907">
    <property type="entry name" value="Znf_RING_CS"/>
</dbReference>
<dbReference type="SMART" id="SM00184">
    <property type="entry name" value="RING"/>
    <property type="match status" value="1"/>
</dbReference>
<keyword evidence="3" id="KW-0479">Metal-binding</keyword>
<evidence type="ECO:0000256" key="2">
    <source>
        <dbReference type="ARBA" id="ARBA00022490"/>
    </source>
</evidence>
<feature type="region of interest" description="Disordered" evidence="8">
    <location>
        <begin position="463"/>
        <end position="506"/>
    </location>
</feature>
<evidence type="ECO:0000256" key="6">
    <source>
        <dbReference type="PROSITE-ProRule" id="PRU00175"/>
    </source>
</evidence>
<dbReference type="GO" id="GO:0008270">
    <property type="term" value="F:zinc ion binding"/>
    <property type="evidence" value="ECO:0007669"/>
    <property type="project" value="UniProtKB-KW"/>
</dbReference>
<name>A0A1R2BV57_9CILI</name>
<proteinExistence type="predicted"/>
<evidence type="ECO:0000256" key="8">
    <source>
        <dbReference type="SAM" id="MobiDB-lite"/>
    </source>
</evidence>
<dbReference type="PROSITE" id="PS50089">
    <property type="entry name" value="ZF_RING_2"/>
    <property type="match status" value="1"/>
</dbReference>
<keyword evidence="2" id="KW-0963">Cytoplasm</keyword>
<comment type="caution">
    <text evidence="10">The sequence shown here is derived from an EMBL/GenBank/DDBJ whole genome shotgun (WGS) entry which is preliminary data.</text>
</comment>
<dbReference type="InterPro" id="IPR013083">
    <property type="entry name" value="Znf_RING/FYVE/PHD"/>
</dbReference>
<gene>
    <name evidence="10" type="ORF">SteCoe_19025</name>
</gene>
<feature type="compositionally biased region" description="Basic and acidic residues" evidence="8">
    <location>
        <begin position="464"/>
        <end position="491"/>
    </location>
</feature>
<sequence>MQDDLIAKSQQVVPQKFTYSKKQYDNFPQDPSYKKPNQPKSKQKKKANSNASGLLGFKVDHKEQITSRISKPVQRMLSDITLSPYYRYSVIPGDYHIYHSDPSKPLDWDIIKKVHILADSESKCPICLENSLLTARANKCGHYYCWPCIIRYLWLTQGTKKCPVCNDSLRAVDLRPVSLHTYQNVSENMVAEFSLMKRPKGTISIFRQSDQNEPTNDSFLSSASPSSYFNKISIYTNAKQDLIKDKQDLLSAMPSADDFEKTSIQRALDLLDKYNSETIQNTEFVNNPFSCGFYYFYQLSDTQPYFLHPINVSMLKKEFNDFELFPPVLTRKIIEIERVYVTEQDQRRYGQLAHLAKNAIAYFVEIDMRGLCSNSVLEYYKEELVKRAKARQKYKRIENKIQAQISRRRKGEEEANNLLNSYFENPVIAPVMTLPSKPEIKQQTPVEEEVKIESKSIWSNFSEVLKRPPREKPKGNVQAELEKKEDDEVGPKKLTLFDLIKPRSNP</sequence>
<evidence type="ECO:0000256" key="1">
    <source>
        <dbReference type="ARBA" id="ARBA00004496"/>
    </source>
</evidence>
<dbReference type="SUPFAM" id="SSF57850">
    <property type="entry name" value="RING/U-box"/>
    <property type="match status" value="1"/>
</dbReference>
<dbReference type="Pfam" id="PF13923">
    <property type="entry name" value="zf-C3HC4_2"/>
    <property type="match status" value="1"/>
</dbReference>
<dbReference type="Proteomes" id="UP000187209">
    <property type="component" value="Unassembled WGS sequence"/>
</dbReference>
<feature type="domain" description="RING-type" evidence="9">
    <location>
        <begin position="124"/>
        <end position="166"/>
    </location>
</feature>
<keyword evidence="4 6" id="KW-0863">Zinc-finger</keyword>
<comment type="subcellular location">
    <subcellularLocation>
        <location evidence="1">Cytoplasm</location>
    </subcellularLocation>
</comment>
<reference evidence="10 11" key="1">
    <citation type="submission" date="2016-11" db="EMBL/GenBank/DDBJ databases">
        <title>The macronuclear genome of Stentor coeruleus: a giant cell with tiny introns.</title>
        <authorList>
            <person name="Slabodnick M."/>
            <person name="Ruby J.G."/>
            <person name="Reiff S.B."/>
            <person name="Swart E.C."/>
            <person name="Gosai S."/>
            <person name="Prabakaran S."/>
            <person name="Witkowska E."/>
            <person name="Larue G.E."/>
            <person name="Fisher S."/>
            <person name="Freeman R.M."/>
            <person name="Gunawardena J."/>
            <person name="Chu W."/>
            <person name="Stover N.A."/>
            <person name="Gregory B.D."/>
            <person name="Nowacki M."/>
            <person name="Derisi J."/>
            <person name="Roy S.W."/>
            <person name="Marshall W.F."/>
            <person name="Sood P."/>
        </authorList>
    </citation>
    <scope>NUCLEOTIDE SEQUENCE [LARGE SCALE GENOMIC DNA]</scope>
    <source>
        <strain evidence="10">WM001</strain>
    </source>
</reference>
<organism evidence="10 11">
    <name type="scientific">Stentor coeruleus</name>
    <dbReference type="NCBI Taxonomy" id="5963"/>
    <lineage>
        <taxon>Eukaryota</taxon>
        <taxon>Sar</taxon>
        <taxon>Alveolata</taxon>
        <taxon>Ciliophora</taxon>
        <taxon>Postciliodesmatophora</taxon>
        <taxon>Heterotrichea</taxon>
        <taxon>Heterotrichida</taxon>
        <taxon>Stentoridae</taxon>
        <taxon>Stentor</taxon>
    </lineage>
</organism>
<accession>A0A1R2BV57</accession>
<evidence type="ECO:0000256" key="7">
    <source>
        <dbReference type="SAM" id="Coils"/>
    </source>
</evidence>
<evidence type="ECO:0000313" key="10">
    <source>
        <dbReference type="EMBL" id="OMJ80650.1"/>
    </source>
</evidence>